<dbReference type="InterPro" id="IPR002509">
    <property type="entry name" value="NODB_dom"/>
</dbReference>
<evidence type="ECO:0000256" key="1">
    <source>
        <dbReference type="ARBA" id="ARBA00004613"/>
    </source>
</evidence>
<evidence type="ECO:0000256" key="2">
    <source>
        <dbReference type="ARBA" id="ARBA00022729"/>
    </source>
</evidence>
<dbReference type="InterPro" id="IPR051398">
    <property type="entry name" value="Polysacch_Deacetylase"/>
</dbReference>
<feature type="transmembrane region" description="Helical" evidence="3">
    <location>
        <begin position="6"/>
        <end position="23"/>
    </location>
</feature>
<dbReference type="Pfam" id="PF01522">
    <property type="entry name" value="Polysacc_deac_1"/>
    <property type="match status" value="1"/>
</dbReference>
<dbReference type="PANTHER" id="PTHR34216">
    <property type="match status" value="1"/>
</dbReference>
<gene>
    <name evidence="5" type="ORF">AB8B22_10660</name>
</gene>
<sequence>MKKAMAVILVAIVILLFLIFIIYNKTRKKFAICLMYHSIDDKPGKEGIFVDEFEEQMKLIKDKTSFKMEELKKMNYKLPENSILVTFDDGYKNNYTLAYPILKKYNIKATIFLNTRYVGNNADYLSWENIKEMYESGLVDFQMHTHSHDLTIKRIKVVDFYEKDTSPYFKRESYNLFYEGKDGHFNVKNDSGKLDGLPVFKLVSQVSVAGFRPKKNFVEKYRKIENSDGFRKKSRKEKIEFLNKLFVEKKDEFFYKIDENKFAEIVNFEILENKKIIEKNLHKTPFVLAYPWGHRYKGKREDLKKLGVEVFVTTRKGANSLNLKKDWIYRTSGDDFENLSEFKKEINNGETPLYKKIKKLFKF</sequence>
<dbReference type="AlphaFoldDB" id="A0AB39VI26"/>
<comment type="subcellular location">
    <subcellularLocation>
        <location evidence="1">Secreted</location>
    </subcellularLocation>
</comment>
<dbReference type="PANTHER" id="PTHR34216:SF3">
    <property type="entry name" value="POLY-BETA-1,6-N-ACETYL-D-GLUCOSAMINE N-DEACETYLASE"/>
    <property type="match status" value="1"/>
</dbReference>
<dbReference type="InterPro" id="IPR011330">
    <property type="entry name" value="Glyco_hydro/deAcase_b/a-brl"/>
</dbReference>
<accession>A0AB39VI26</accession>
<dbReference type="PROSITE" id="PS51677">
    <property type="entry name" value="NODB"/>
    <property type="match status" value="1"/>
</dbReference>
<keyword evidence="3" id="KW-0472">Membrane</keyword>
<name>A0AB39VI26_9FUSO</name>
<keyword evidence="3" id="KW-1133">Transmembrane helix</keyword>
<dbReference type="GO" id="GO:0005975">
    <property type="term" value="P:carbohydrate metabolic process"/>
    <property type="evidence" value="ECO:0007669"/>
    <property type="project" value="InterPro"/>
</dbReference>
<dbReference type="Gene3D" id="3.20.20.370">
    <property type="entry name" value="Glycoside hydrolase/deacetylase"/>
    <property type="match status" value="1"/>
</dbReference>
<dbReference type="GO" id="GO:0005576">
    <property type="term" value="C:extracellular region"/>
    <property type="evidence" value="ECO:0007669"/>
    <property type="project" value="UniProtKB-SubCell"/>
</dbReference>
<reference evidence="5" key="1">
    <citation type="submission" date="2024-07" db="EMBL/GenBank/DDBJ databases">
        <authorList>
            <person name="Li X.-J."/>
            <person name="Wang X."/>
        </authorList>
    </citation>
    <scope>NUCLEOTIDE SEQUENCE</scope>
    <source>
        <strain evidence="5">HSP-334</strain>
    </source>
</reference>
<keyword evidence="2" id="KW-0732">Signal</keyword>
<dbReference type="SUPFAM" id="SSF88713">
    <property type="entry name" value="Glycoside hydrolase/deacetylase"/>
    <property type="match status" value="1"/>
</dbReference>
<feature type="domain" description="NodB homology" evidence="4">
    <location>
        <begin position="81"/>
        <end position="149"/>
    </location>
</feature>
<evidence type="ECO:0000259" key="4">
    <source>
        <dbReference type="PROSITE" id="PS51677"/>
    </source>
</evidence>
<dbReference type="EMBL" id="CP165644">
    <property type="protein sequence ID" value="XDU66807.1"/>
    <property type="molecule type" value="Genomic_DNA"/>
</dbReference>
<dbReference type="RefSeq" id="WP_369711069.1">
    <property type="nucleotide sequence ID" value="NZ_CP165644.1"/>
</dbReference>
<protein>
    <submittedName>
        <fullName evidence="5">Polysaccharide deacetylase family protein</fullName>
    </submittedName>
</protein>
<dbReference type="KEGG" id="lrug:AB8B22_10660"/>
<proteinExistence type="predicted"/>
<organism evidence="5">
    <name type="scientific">Leptotrichia rugosa</name>
    <dbReference type="NCBI Taxonomy" id="3239302"/>
    <lineage>
        <taxon>Bacteria</taxon>
        <taxon>Fusobacteriati</taxon>
        <taxon>Fusobacteriota</taxon>
        <taxon>Fusobacteriia</taxon>
        <taxon>Fusobacteriales</taxon>
        <taxon>Leptotrichiaceae</taxon>
        <taxon>Leptotrichia</taxon>
    </lineage>
</organism>
<evidence type="ECO:0000256" key="3">
    <source>
        <dbReference type="SAM" id="Phobius"/>
    </source>
</evidence>
<keyword evidence="3" id="KW-0812">Transmembrane</keyword>
<dbReference type="GO" id="GO:0016810">
    <property type="term" value="F:hydrolase activity, acting on carbon-nitrogen (but not peptide) bonds"/>
    <property type="evidence" value="ECO:0007669"/>
    <property type="project" value="InterPro"/>
</dbReference>
<evidence type="ECO:0000313" key="5">
    <source>
        <dbReference type="EMBL" id="XDU66807.1"/>
    </source>
</evidence>